<proteinExistence type="predicted"/>
<dbReference type="EMBL" id="CAJVQC010006133">
    <property type="protein sequence ID" value="CAG8563446.1"/>
    <property type="molecule type" value="Genomic_DNA"/>
</dbReference>
<gene>
    <name evidence="1" type="ORF">RPERSI_LOCUS4462</name>
</gene>
<evidence type="ECO:0000313" key="2">
    <source>
        <dbReference type="Proteomes" id="UP000789920"/>
    </source>
</evidence>
<sequence>CSMIDPNWEVTNNSNSIFCLLKLRKTVVKLVENHSTHQMLLLKLDGTFTTNSNEIWKECVSEMMQICKNNDLLQL</sequence>
<accession>A0ACA9M0Z8</accession>
<evidence type="ECO:0000313" key="1">
    <source>
        <dbReference type="EMBL" id="CAG8563446.1"/>
    </source>
</evidence>
<keyword evidence="2" id="KW-1185">Reference proteome</keyword>
<reference evidence="1" key="1">
    <citation type="submission" date="2021-06" db="EMBL/GenBank/DDBJ databases">
        <authorList>
            <person name="Kallberg Y."/>
            <person name="Tangrot J."/>
            <person name="Rosling A."/>
        </authorList>
    </citation>
    <scope>NUCLEOTIDE SEQUENCE</scope>
    <source>
        <strain evidence="1">MA461A</strain>
    </source>
</reference>
<name>A0ACA9M0Z8_9GLOM</name>
<comment type="caution">
    <text evidence="1">The sequence shown here is derived from an EMBL/GenBank/DDBJ whole genome shotgun (WGS) entry which is preliminary data.</text>
</comment>
<protein>
    <submittedName>
        <fullName evidence="1">6812_t:CDS:1</fullName>
    </submittedName>
</protein>
<dbReference type="Proteomes" id="UP000789920">
    <property type="component" value="Unassembled WGS sequence"/>
</dbReference>
<organism evidence="1 2">
    <name type="scientific">Racocetra persica</name>
    <dbReference type="NCBI Taxonomy" id="160502"/>
    <lineage>
        <taxon>Eukaryota</taxon>
        <taxon>Fungi</taxon>
        <taxon>Fungi incertae sedis</taxon>
        <taxon>Mucoromycota</taxon>
        <taxon>Glomeromycotina</taxon>
        <taxon>Glomeromycetes</taxon>
        <taxon>Diversisporales</taxon>
        <taxon>Gigasporaceae</taxon>
        <taxon>Racocetra</taxon>
    </lineage>
</organism>
<feature type="non-terminal residue" evidence="1">
    <location>
        <position position="1"/>
    </location>
</feature>